<dbReference type="OrthoDB" id="26399at2759"/>
<dbReference type="VEuPathDB" id="MicrosporidiaDB:AAJ76_1100054191"/>
<dbReference type="VEuPathDB" id="MicrosporidiaDB:G9O61_00g014490"/>
<organism evidence="1 2">
    <name type="scientific">Vairimorpha ceranae</name>
    <dbReference type="NCBI Taxonomy" id="40302"/>
    <lineage>
        <taxon>Eukaryota</taxon>
        <taxon>Fungi</taxon>
        <taxon>Fungi incertae sedis</taxon>
        <taxon>Microsporidia</taxon>
        <taxon>Nosematidae</taxon>
        <taxon>Vairimorpha</taxon>
    </lineage>
</organism>
<evidence type="ECO:0008006" key="3">
    <source>
        <dbReference type="Google" id="ProtNLM"/>
    </source>
</evidence>
<accession>A0A0F9ZE78</accession>
<dbReference type="EMBL" id="JPQZ01000011">
    <property type="protein sequence ID" value="KKO75829.1"/>
    <property type="molecule type" value="Genomic_DNA"/>
</dbReference>
<dbReference type="AlphaFoldDB" id="A0A0F9ZE78"/>
<evidence type="ECO:0000313" key="2">
    <source>
        <dbReference type="Proteomes" id="UP000034350"/>
    </source>
</evidence>
<proteinExistence type="predicted"/>
<name>A0A0F9ZE78_9MICR</name>
<evidence type="ECO:0000313" key="1">
    <source>
        <dbReference type="EMBL" id="KKO75829.1"/>
    </source>
</evidence>
<comment type="caution">
    <text evidence="1">The sequence shown here is derived from an EMBL/GenBank/DDBJ whole genome shotgun (WGS) entry which is preliminary data.</text>
</comment>
<gene>
    <name evidence="1" type="ORF">AAJ76_1100054191</name>
</gene>
<protein>
    <recommendedName>
        <fullName evidence="3">Mitotic-spindle organizing protein 1</fullName>
    </recommendedName>
</protein>
<dbReference type="GeneID" id="36318658"/>
<dbReference type="RefSeq" id="XP_024331571.1">
    <property type="nucleotide sequence ID" value="XM_024473761.1"/>
</dbReference>
<dbReference type="Proteomes" id="UP000034350">
    <property type="component" value="Unassembled WGS sequence"/>
</dbReference>
<sequence length="56" mass="6634">MINKNLDLIKEFCKELDIDFVNDEIINCMYELIEMGMDPVELIRVVDQILEEVKCL</sequence>
<reference evidence="1 2" key="1">
    <citation type="journal article" date="2015" name="Environ. Microbiol.">
        <title>Genome analyses suggest the presence of polyploidy and recent human-driven expansions in eight global populations of the honeybee pathogen Nosema ceranae.</title>
        <authorList>
            <person name="Pelin A."/>
            <person name="Selman M."/>
            <person name="Aris-Brosou S."/>
            <person name="Farinelli L."/>
            <person name="Corradi N."/>
        </authorList>
    </citation>
    <scope>NUCLEOTIDE SEQUENCE [LARGE SCALE GENOMIC DNA]</scope>
    <source>
        <strain evidence="1 2">PA08 1199</strain>
    </source>
</reference>
<keyword evidence="2" id="KW-1185">Reference proteome</keyword>